<keyword evidence="3 6" id="KW-0812">Transmembrane</keyword>
<evidence type="ECO:0000256" key="1">
    <source>
        <dbReference type="ARBA" id="ARBA00004651"/>
    </source>
</evidence>
<gene>
    <name evidence="7" type="ORF">HMPREF1076_02229</name>
</gene>
<dbReference type="AlphaFoldDB" id="K6A0J5"/>
<dbReference type="HOGENOM" id="CLU_1979402_0_0_10"/>
<sequence length="126" mass="13980">MLFTLVFAFSIMLLFICFTRSIVTLFIPDTASAAWGYAVAGLPLFATDYLFFGINIIIIGYYTSIERLRRAISLTVLRGILPVVFFFTLPLLLDVNGIWLAVAAGDITTTVVIVILLIVDKVRRNG</sequence>
<evidence type="ECO:0000313" key="8">
    <source>
        <dbReference type="Proteomes" id="UP000006330"/>
    </source>
</evidence>
<evidence type="ECO:0000313" key="7">
    <source>
        <dbReference type="EMBL" id="EKN17095.1"/>
    </source>
</evidence>
<protein>
    <recommendedName>
        <fullName evidence="9">MATE efflux family protein</fullName>
    </recommendedName>
</protein>
<dbReference type="EMBL" id="AGZO01000014">
    <property type="protein sequence ID" value="EKN17095.1"/>
    <property type="molecule type" value="Genomic_DNA"/>
</dbReference>
<organism evidence="7 8">
    <name type="scientific">Parabacteroides goldsteinii CL02T12C30</name>
    <dbReference type="NCBI Taxonomy" id="999418"/>
    <lineage>
        <taxon>Bacteria</taxon>
        <taxon>Pseudomonadati</taxon>
        <taxon>Bacteroidota</taxon>
        <taxon>Bacteroidia</taxon>
        <taxon>Bacteroidales</taxon>
        <taxon>Tannerellaceae</taxon>
        <taxon>Parabacteroides</taxon>
    </lineage>
</organism>
<evidence type="ECO:0008006" key="9">
    <source>
        <dbReference type="Google" id="ProtNLM"/>
    </source>
</evidence>
<keyword evidence="4 6" id="KW-1133">Transmembrane helix</keyword>
<comment type="caution">
    <text evidence="7">The sequence shown here is derived from an EMBL/GenBank/DDBJ whole genome shotgun (WGS) entry which is preliminary data.</text>
</comment>
<reference evidence="7 8" key="1">
    <citation type="submission" date="2012-02" db="EMBL/GenBank/DDBJ databases">
        <title>The Genome Sequence of Parabacteroides goldsteinii CL02T12C30.</title>
        <authorList>
            <consortium name="The Broad Institute Genome Sequencing Platform"/>
            <person name="Earl A."/>
            <person name="Ward D."/>
            <person name="Feldgarden M."/>
            <person name="Gevers D."/>
            <person name="Zitomersky N.L."/>
            <person name="Coyne M.J."/>
            <person name="Comstock L.E."/>
            <person name="Young S.K."/>
            <person name="Zeng Q."/>
            <person name="Gargeya S."/>
            <person name="Fitzgerald M."/>
            <person name="Haas B."/>
            <person name="Abouelleil A."/>
            <person name="Alvarado L."/>
            <person name="Arachchi H.M."/>
            <person name="Berlin A."/>
            <person name="Chapman S.B."/>
            <person name="Gearin G."/>
            <person name="Goldberg J."/>
            <person name="Griggs A."/>
            <person name="Gujja S."/>
            <person name="Hansen M."/>
            <person name="Heiman D."/>
            <person name="Howarth C."/>
            <person name="Larimer J."/>
            <person name="Lui A."/>
            <person name="MacDonald P.J.P."/>
            <person name="McCowen C."/>
            <person name="Montmayeur A."/>
            <person name="Murphy C."/>
            <person name="Neiman D."/>
            <person name="Pearson M."/>
            <person name="Priest M."/>
            <person name="Roberts A."/>
            <person name="Saif S."/>
            <person name="Shea T."/>
            <person name="Sisk P."/>
            <person name="Stolte C."/>
            <person name="Sykes S."/>
            <person name="Wortman J."/>
            <person name="Nusbaum C."/>
            <person name="Birren B."/>
        </authorList>
    </citation>
    <scope>NUCLEOTIDE SEQUENCE [LARGE SCALE GENOMIC DNA]</scope>
    <source>
        <strain evidence="7 8">CL02T12C30</strain>
    </source>
</reference>
<proteinExistence type="predicted"/>
<evidence type="ECO:0000256" key="6">
    <source>
        <dbReference type="SAM" id="Phobius"/>
    </source>
</evidence>
<dbReference type="InterPro" id="IPR051327">
    <property type="entry name" value="MATE_MepA_subfamily"/>
</dbReference>
<feature type="transmembrane region" description="Helical" evidence="6">
    <location>
        <begin position="35"/>
        <end position="59"/>
    </location>
</feature>
<accession>K6A0J5</accession>
<keyword evidence="2" id="KW-1003">Cell membrane</keyword>
<evidence type="ECO:0000256" key="2">
    <source>
        <dbReference type="ARBA" id="ARBA00022475"/>
    </source>
</evidence>
<evidence type="ECO:0000256" key="4">
    <source>
        <dbReference type="ARBA" id="ARBA00022989"/>
    </source>
</evidence>
<feature type="transmembrane region" description="Helical" evidence="6">
    <location>
        <begin position="71"/>
        <end position="92"/>
    </location>
</feature>
<feature type="transmembrane region" description="Helical" evidence="6">
    <location>
        <begin position="98"/>
        <end position="119"/>
    </location>
</feature>
<dbReference type="PANTHER" id="PTHR43823">
    <property type="entry name" value="SPORULATION PROTEIN YKVU"/>
    <property type="match status" value="1"/>
</dbReference>
<dbReference type="PANTHER" id="PTHR43823:SF3">
    <property type="entry name" value="MULTIDRUG EXPORT PROTEIN MEPA"/>
    <property type="match status" value="1"/>
</dbReference>
<evidence type="ECO:0000256" key="5">
    <source>
        <dbReference type="ARBA" id="ARBA00023136"/>
    </source>
</evidence>
<evidence type="ECO:0000256" key="3">
    <source>
        <dbReference type="ARBA" id="ARBA00022692"/>
    </source>
</evidence>
<comment type="subcellular location">
    <subcellularLocation>
        <location evidence="1">Cell membrane</location>
        <topology evidence="1">Multi-pass membrane protein</topology>
    </subcellularLocation>
</comment>
<dbReference type="GO" id="GO:0005886">
    <property type="term" value="C:plasma membrane"/>
    <property type="evidence" value="ECO:0007669"/>
    <property type="project" value="UniProtKB-SubCell"/>
</dbReference>
<name>K6A0J5_9BACT</name>
<dbReference type="Proteomes" id="UP000006330">
    <property type="component" value="Unassembled WGS sequence"/>
</dbReference>
<keyword evidence="5 6" id="KW-0472">Membrane</keyword>